<feature type="domain" description="R13L1/DRL21-like LRR repeat region" evidence="10">
    <location>
        <begin position="663"/>
        <end position="792"/>
    </location>
</feature>
<keyword evidence="4" id="KW-0611">Plant defense</keyword>
<dbReference type="InterPro" id="IPR056789">
    <property type="entry name" value="LRR_R13L1-DRL21"/>
</dbReference>
<dbReference type="InterPro" id="IPR027417">
    <property type="entry name" value="P-loop_NTPase"/>
</dbReference>
<dbReference type="EMBL" id="JAXUIC010000001">
    <property type="protein sequence ID" value="KAK4605835.1"/>
    <property type="molecule type" value="Genomic_DNA"/>
</dbReference>
<dbReference type="Pfam" id="PF23559">
    <property type="entry name" value="WHD_DRP"/>
    <property type="match status" value="1"/>
</dbReference>
<name>A0AAN7G5M6_QUERU</name>
<feature type="domain" description="Disease resistance N-terminal" evidence="8">
    <location>
        <begin position="20"/>
        <end position="81"/>
    </location>
</feature>
<protein>
    <submittedName>
        <fullName evidence="11">Uncharacterized protein</fullName>
    </submittedName>
</protein>
<dbReference type="Gene3D" id="3.40.50.300">
    <property type="entry name" value="P-loop containing nucleotide triphosphate hydrolases"/>
    <property type="match status" value="1"/>
</dbReference>
<keyword evidence="2" id="KW-0677">Repeat</keyword>
<keyword evidence="1" id="KW-0433">Leucine-rich repeat</keyword>
<accession>A0AAN7G5M6</accession>
<dbReference type="PANTHER" id="PTHR36766">
    <property type="entry name" value="PLANT BROAD-SPECTRUM MILDEW RESISTANCE PROTEIN RPW8"/>
    <property type="match status" value="1"/>
</dbReference>
<gene>
    <name evidence="11" type="ORF">RGQ29_000214</name>
</gene>
<dbReference type="GO" id="GO:0051707">
    <property type="term" value="P:response to other organism"/>
    <property type="evidence" value="ECO:0007669"/>
    <property type="project" value="UniProtKB-ARBA"/>
</dbReference>
<dbReference type="InterPro" id="IPR036388">
    <property type="entry name" value="WH-like_DNA-bd_sf"/>
</dbReference>
<dbReference type="Gene3D" id="3.80.10.10">
    <property type="entry name" value="Ribonuclease Inhibitor"/>
    <property type="match status" value="2"/>
</dbReference>
<dbReference type="GO" id="GO:0006952">
    <property type="term" value="P:defense response"/>
    <property type="evidence" value="ECO:0007669"/>
    <property type="project" value="UniProtKB-KW"/>
</dbReference>
<dbReference type="Gene3D" id="1.10.10.10">
    <property type="entry name" value="Winged helix-like DNA-binding domain superfamily/Winged helix DNA-binding domain"/>
    <property type="match status" value="1"/>
</dbReference>
<dbReference type="Gene3D" id="1.10.8.430">
    <property type="entry name" value="Helical domain of apoptotic protease-activating factors"/>
    <property type="match status" value="1"/>
</dbReference>
<evidence type="ECO:0000259" key="9">
    <source>
        <dbReference type="Pfam" id="PF23559"/>
    </source>
</evidence>
<evidence type="ECO:0000256" key="3">
    <source>
        <dbReference type="ARBA" id="ARBA00022741"/>
    </source>
</evidence>
<organism evidence="11 12">
    <name type="scientific">Quercus rubra</name>
    <name type="common">Northern red oak</name>
    <name type="synonym">Quercus borealis</name>
    <dbReference type="NCBI Taxonomy" id="3512"/>
    <lineage>
        <taxon>Eukaryota</taxon>
        <taxon>Viridiplantae</taxon>
        <taxon>Streptophyta</taxon>
        <taxon>Embryophyta</taxon>
        <taxon>Tracheophyta</taxon>
        <taxon>Spermatophyta</taxon>
        <taxon>Magnoliopsida</taxon>
        <taxon>eudicotyledons</taxon>
        <taxon>Gunneridae</taxon>
        <taxon>Pentapetalae</taxon>
        <taxon>rosids</taxon>
        <taxon>fabids</taxon>
        <taxon>Fagales</taxon>
        <taxon>Fagaceae</taxon>
        <taxon>Quercus</taxon>
    </lineage>
</organism>
<evidence type="ECO:0000256" key="5">
    <source>
        <dbReference type="ARBA" id="ARBA00022840"/>
    </source>
</evidence>
<proteinExistence type="predicted"/>
<evidence type="ECO:0000256" key="2">
    <source>
        <dbReference type="ARBA" id="ARBA00022737"/>
    </source>
</evidence>
<evidence type="ECO:0000313" key="11">
    <source>
        <dbReference type="EMBL" id="KAK4605835.1"/>
    </source>
</evidence>
<dbReference type="FunFam" id="1.10.10.10:FF:000322">
    <property type="entry name" value="Probable disease resistance protein At1g63360"/>
    <property type="match status" value="1"/>
</dbReference>
<dbReference type="InterPro" id="IPR002182">
    <property type="entry name" value="NB-ARC"/>
</dbReference>
<dbReference type="Gene3D" id="1.20.5.4130">
    <property type="match status" value="1"/>
</dbReference>
<evidence type="ECO:0000256" key="4">
    <source>
        <dbReference type="ARBA" id="ARBA00022821"/>
    </source>
</evidence>
<comment type="caution">
    <text evidence="11">The sequence shown here is derived from an EMBL/GenBank/DDBJ whole genome shotgun (WGS) entry which is preliminary data.</text>
</comment>
<dbReference type="PRINTS" id="PR00364">
    <property type="entry name" value="DISEASERSIST"/>
</dbReference>
<dbReference type="AlphaFoldDB" id="A0AAN7G5M6"/>
<dbReference type="InterPro" id="IPR032675">
    <property type="entry name" value="LRR_dom_sf"/>
</dbReference>
<dbReference type="Pfam" id="PF25019">
    <property type="entry name" value="LRR_R13L1-DRL21"/>
    <property type="match status" value="1"/>
</dbReference>
<dbReference type="Pfam" id="PF18052">
    <property type="entry name" value="Rx_N"/>
    <property type="match status" value="1"/>
</dbReference>
<evidence type="ECO:0000256" key="1">
    <source>
        <dbReference type="ARBA" id="ARBA00022614"/>
    </source>
</evidence>
<feature type="region of interest" description="Disordered" evidence="6">
    <location>
        <begin position="804"/>
        <end position="824"/>
    </location>
</feature>
<feature type="domain" description="Disease resistance protein winged helix" evidence="9">
    <location>
        <begin position="400"/>
        <end position="470"/>
    </location>
</feature>
<dbReference type="InterPro" id="IPR041118">
    <property type="entry name" value="Rx_N"/>
</dbReference>
<dbReference type="InterPro" id="IPR042197">
    <property type="entry name" value="Apaf_helical"/>
</dbReference>
<evidence type="ECO:0000259" key="10">
    <source>
        <dbReference type="Pfam" id="PF25019"/>
    </source>
</evidence>
<keyword evidence="3" id="KW-0547">Nucleotide-binding</keyword>
<evidence type="ECO:0000259" key="8">
    <source>
        <dbReference type="Pfam" id="PF18052"/>
    </source>
</evidence>
<dbReference type="Pfam" id="PF00931">
    <property type="entry name" value="NB-ARC"/>
    <property type="match status" value="1"/>
</dbReference>
<feature type="domain" description="NB-ARC" evidence="7">
    <location>
        <begin position="154"/>
        <end position="325"/>
    </location>
</feature>
<dbReference type="SUPFAM" id="SSF52540">
    <property type="entry name" value="P-loop containing nucleoside triphosphate hydrolases"/>
    <property type="match status" value="1"/>
</dbReference>
<dbReference type="GO" id="GO:0005524">
    <property type="term" value="F:ATP binding"/>
    <property type="evidence" value="ECO:0007669"/>
    <property type="project" value="UniProtKB-KW"/>
</dbReference>
<dbReference type="Proteomes" id="UP001324115">
    <property type="component" value="Unassembled WGS sequence"/>
</dbReference>
<dbReference type="PANTHER" id="PTHR36766:SF40">
    <property type="entry name" value="DISEASE RESISTANCE PROTEIN RGA3"/>
    <property type="match status" value="1"/>
</dbReference>
<evidence type="ECO:0000259" key="7">
    <source>
        <dbReference type="Pfam" id="PF00931"/>
    </source>
</evidence>
<sequence length="1072" mass="120797">MSESILEAIVKHVVGGFSLQIRMLRDFDDAIEKLRNTIYTTQAQLLDAEDKHATTGDIALNHWVEKLKDAFNDAEDLLDLVSSTDVMTKMDKEVRIFFSCSKQLTFRLKMAQKVNAILERLNDIEIERLIFNIDLRKPPVMRSGDKEELVFGREDDKKAITKVLLDSKDNLSVIPIVGIRGVGKTLLAQLIFKDKNVENHFNLRLWVCLSVSDVFDVKLILKKMVEYLRRISLENPPMDKLQSFVRENIAGKRYLLVLDGVCNEDQVEWLSLKKELMGGDRGSKILITTRSFSAGEIAGTTPPYVLKGLSEEQSWSLLCHVAFEEGREPLRPEVLEYGREIVKICRGLPSMIKLMGNGLSAKRPDASSGIKTIEPFSESSTHCNFLPVLKRKECFAYCSLFPEDCIIDKMTLIKLWMAQGFIHSSNGNQHMEDVGDEYFMSLLRNSLFLEFKKDEWGNVLSCRMDDLIRDAAVFVAGTGSTIIDMKAEIINKRSRHFLFCSSLHSSRELLDQLLKAKKLRTFLLPTQYKGRLDKAIIDKLISRFKYLRVLDLHDSGIEMVPPSIGNLLLLRYLDLSGNEDINLLPTSITRLLNLQTLKLSSCVNLKELPRDIWKLVNLRHLEIGGCKSLAHMPDGLGQLTTLQTLPLFVIGKGTASLGKTGGLSELMGLNNLRGELTILNLGHIKIDTSESNAANLESKGFLQAVRLQWEPIEGDVDPANDEALLETLRPHPNVALLGIEGYMGLNFPSWMKDDIFWCLPNLVAINISRCSKCQHLPSLSHLHCLKTLYVGELTSLEVIEERDHEPSRGNLVGGSGRQPAPSSAVPFSSLKELTLYKLPNLTGWRMRREGVTAKNQQFPLFLSFPCLSKLSIEHCPNLTSMPLFLNLEEDLKLTDVRRELLQQQSMMVKQTIATSLTSSTSLSSSSSSFSSSSFPSFSTYSPFAKLKSLHIASIKDLDGIQWQSLRNLRSLVLITISNLVYLPDEIQYATTLQHLKIVNCSNLMTVPEWMSNLMSLQKLEISQCPNLTSLPDEIYHLQKLIISDCPKLLERSHTETGVDWPKIAHISSLHIT</sequence>
<dbReference type="InterPro" id="IPR058922">
    <property type="entry name" value="WHD_DRP"/>
</dbReference>
<reference evidence="11 12" key="1">
    <citation type="journal article" date="2023" name="G3 (Bethesda)">
        <title>A haplotype-resolved chromosome-scale genome for Quercus rubra L. provides insights into the genetics of adaptive traits for red oak species.</title>
        <authorList>
            <person name="Kapoor B."/>
            <person name="Jenkins J."/>
            <person name="Schmutz J."/>
            <person name="Zhebentyayeva T."/>
            <person name="Kuelheim C."/>
            <person name="Coggeshall M."/>
            <person name="Heim C."/>
            <person name="Lasky J.R."/>
            <person name="Leites L."/>
            <person name="Islam-Faridi N."/>
            <person name="Romero-Severson J."/>
            <person name="DeLeo V.L."/>
            <person name="Lucas S.M."/>
            <person name="Lazic D."/>
            <person name="Gailing O."/>
            <person name="Carlson J."/>
            <person name="Staton M."/>
        </authorList>
    </citation>
    <scope>NUCLEOTIDE SEQUENCE [LARGE SCALE GENOMIC DNA]</scope>
    <source>
        <strain evidence="11">Pseudo-F2</strain>
    </source>
</reference>
<keyword evidence="5" id="KW-0067">ATP-binding</keyword>
<evidence type="ECO:0000256" key="6">
    <source>
        <dbReference type="SAM" id="MobiDB-lite"/>
    </source>
</evidence>
<dbReference type="GO" id="GO:0043531">
    <property type="term" value="F:ADP binding"/>
    <property type="evidence" value="ECO:0007669"/>
    <property type="project" value="InterPro"/>
</dbReference>
<evidence type="ECO:0000313" key="12">
    <source>
        <dbReference type="Proteomes" id="UP001324115"/>
    </source>
</evidence>
<keyword evidence="12" id="KW-1185">Reference proteome</keyword>
<dbReference type="SUPFAM" id="SSF52058">
    <property type="entry name" value="L domain-like"/>
    <property type="match status" value="1"/>
</dbReference>